<accession>A0ABT6XYI3</accession>
<evidence type="ECO:0000313" key="4">
    <source>
        <dbReference type="Proteomes" id="UP001529245"/>
    </source>
</evidence>
<evidence type="ECO:0000256" key="1">
    <source>
        <dbReference type="ARBA" id="ARBA00022801"/>
    </source>
</evidence>
<dbReference type="EC" id="3.1.4.58" evidence="2"/>
<sequence length="197" mass="22120">MKRRLFFGLELPDAWKDEIAIQCEAVRARGQVVARNWSRKDLYHLTVLFLGAVDPADLARVISAGERVAGEQAPFTLTTGPYGRFVQSRVFWLGLDERKSHLAALNALHRQVRAAIAEALPAVRVEDKPYRPHITLARELRQCQEPDLIAPRPLSHVFTELCLFESTRDGGQLSYPVIRRFPFSGAAATRTPEAPAH</sequence>
<name>A0ABT6XYI3_ALISE</name>
<keyword evidence="4" id="KW-1185">Reference proteome</keyword>
<dbReference type="Pfam" id="PF13563">
    <property type="entry name" value="2_5_RNA_ligase2"/>
    <property type="match status" value="1"/>
</dbReference>
<comment type="similarity">
    <text evidence="2">Belongs to the 2H phosphoesterase superfamily. ThpR family.</text>
</comment>
<evidence type="ECO:0000313" key="3">
    <source>
        <dbReference type="EMBL" id="MDI9260142.1"/>
    </source>
</evidence>
<comment type="function">
    <text evidence="2">Hydrolyzes RNA 2',3'-cyclic phosphodiester to an RNA 2'-phosphomonoester.</text>
</comment>
<gene>
    <name evidence="3" type="primary">thpR</name>
    <name evidence="3" type="ORF">QID03_08055</name>
</gene>
<dbReference type="InterPro" id="IPR004175">
    <property type="entry name" value="RNA_CPDase"/>
</dbReference>
<dbReference type="InterPro" id="IPR009097">
    <property type="entry name" value="Cyclic_Pdiesterase"/>
</dbReference>
<evidence type="ECO:0000256" key="2">
    <source>
        <dbReference type="HAMAP-Rule" id="MF_01940"/>
    </source>
</evidence>
<dbReference type="SUPFAM" id="SSF55144">
    <property type="entry name" value="LigT-like"/>
    <property type="match status" value="1"/>
</dbReference>
<feature type="active site" description="Proton donor" evidence="2">
    <location>
        <position position="44"/>
    </location>
</feature>
<comment type="caution">
    <text evidence="3">The sequence shown here is derived from an EMBL/GenBank/DDBJ whole genome shotgun (WGS) entry which is preliminary data.</text>
</comment>
<protein>
    <recommendedName>
        <fullName evidence="2">RNA 2',3'-cyclic phosphodiesterase</fullName>
        <shortName evidence="2">RNA 2',3'-CPDase</shortName>
        <ecNumber evidence="2">3.1.4.58</ecNumber>
    </recommendedName>
</protein>
<feature type="active site" description="Proton acceptor" evidence="2">
    <location>
        <position position="133"/>
    </location>
</feature>
<feature type="short sequence motif" description="HXTX 1" evidence="2">
    <location>
        <begin position="44"/>
        <end position="47"/>
    </location>
</feature>
<proteinExistence type="inferred from homology"/>
<dbReference type="PANTHER" id="PTHR35561:SF1">
    <property type="entry name" value="RNA 2',3'-CYCLIC PHOSPHODIESTERASE"/>
    <property type="match status" value="1"/>
</dbReference>
<dbReference type="PANTHER" id="PTHR35561">
    <property type="entry name" value="RNA 2',3'-CYCLIC PHOSPHODIESTERASE"/>
    <property type="match status" value="1"/>
</dbReference>
<dbReference type="EMBL" id="JASGCB010000011">
    <property type="protein sequence ID" value="MDI9260142.1"/>
    <property type="molecule type" value="Genomic_DNA"/>
</dbReference>
<comment type="catalytic activity">
    <reaction evidence="2">
        <text>a 3'-end 2',3'-cyclophospho-ribonucleotide-RNA + H2O = a 3'-end 2'-phospho-ribonucleotide-RNA + H(+)</text>
        <dbReference type="Rhea" id="RHEA:11828"/>
        <dbReference type="Rhea" id="RHEA-COMP:10464"/>
        <dbReference type="Rhea" id="RHEA-COMP:17353"/>
        <dbReference type="ChEBI" id="CHEBI:15377"/>
        <dbReference type="ChEBI" id="CHEBI:15378"/>
        <dbReference type="ChEBI" id="CHEBI:83064"/>
        <dbReference type="ChEBI" id="CHEBI:173113"/>
        <dbReference type="EC" id="3.1.4.58"/>
    </reaction>
</comment>
<dbReference type="NCBIfam" id="TIGR02258">
    <property type="entry name" value="2_5_ligase"/>
    <property type="match status" value="1"/>
</dbReference>
<reference evidence="3 4" key="1">
    <citation type="submission" date="2023-04" db="EMBL/GenBank/DDBJ databases">
        <title>A. sendaiensis sub sp. chiapanensis a novel subspecie with specific adaptation in bacterial cell wall isolated from an active volcano.</title>
        <authorList>
            <person name="Alvarez Gutierrez P.E."/>
            <person name="Ortiz Cortes L.Y."/>
        </authorList>
    </citation>
    <scope>NUCLEOTIDE SEQUENCE [LARGE SCALE GENOMIC DNA]</scope>
    <source>
        <strain evidence="3 4">PA2</strain>
    </source>
</reference>
<dbReference type="Proteomes" id="UP001529245">
    <property type="component" value="Unassembled WGS sequence"/>
</dbReference>
<feature type="short sequence motif" description="HXTX 2" evidence="2">
    <location>
        <begin position="133"/>
        <end position="136"/>
    </location>
</feature>
<dbReference type="Gene3D" id="3.90.1140.10">
    <property type="entry name" value="Cyclic phosphodiesterase"/>
    <property type="match status" value="1"/>
</dbReference>
<keyword evidence="1 2" id="KW-0378">Hydrolase</keyword>
<dbReference type="HAMAP" id="MF_01940">
    <property type="entry name" value="RNA_CPDase"/>
    <property type="match status" value="1"/>
</dbReference>
<organism evidence="3 4">
    <name type="scientific">Alicyclobacillus sendaiensis PA2</name>
    <dbReference type="NCBI Taxonomy" id="3029425"/>
    <lineage>
        <taxon>Bacteria</taxon>
        <taxon>Bacillati</taxon>
        <taxon>Bacillota</taxon>
        <taxon>Bacilli</taxon>
        <taxon>Bacillales</taxon>
        <taxon>Alicyclobacillaceae</taxon>
        <taxon>Alicyclobacillus</taxon>
    </lineage>
</organism>
<dbReference type="RefSeq" id="WP_283203651.1">
    <property type="nucleotide sequence ID" value="NZ_JASGCB010000011.1"/>
</dbReference>